<evidence type="ECO:0000313" key="2">
    <source>
        <dbReference type="Proteomes" id="UP001153328"/>
    </source>
</evidence>
<dbReference type="EMBL" id="CAJVAX010000002">
    <property type="protein sequence ID" value="CAG7613400.1"/>
    <property type="molecule type" value="Genomic_DNA"/>
</dbReference>
<accession>A0A9W4E156</accession>
<dbReference type="SUPFAM" id="SSF56059">
    <property type="entry name" value="Glutathione synthetase ATP-binding domain-like"/>
    <property type="match status" value="1"/>
</dbReference>
<comment type="caution">
    <text evidence="1">The sequence shown here is derived from an EMBL/GenBank/DDBJ whole genome shotgun (WGS) entry which is preliminary data.</text>
</comment>
<protein>
    <recommendedName>
        <fullName evidence="3">Glutathionylspermidine synthase</fullName>
    </recommendedName>
</protein>
<sequence>MTAGDDKRLRAGSDRITAAYLEEFGGQPVRPVPETEAARTMYGGRYLSRPVFLGAAEQQHLESDLGLLRECLTTLPDRLFDGDTAAFARAIGFDDFQVRCALRSRSARHQALTRMGRADLFRDAGGFRLLEWNLGSSTGGTENADMCRAVREQPGMRGFLASQRLAFADTRRELVRTLREETGFPEGTAPVVALVEWPDSYPFMERYLRRFAADWARFGLTTVTGHLGELTRSGGRLRLGDRPVDVVYRFFMIEDVVRPGAQALLEPLLQAAEHDEVQVFTPLDAELFGSKGALALLSTPQGQDGLTPAQREACGRLLPWTRLVRPGPALLPDGRVGDLFEYAAEHRRGLVLKPTSLHGGKGVALGWLPDVTSEVWGDRLAEAAGGPWVVQQAVQPVPEWFPDPEGGPALPWAVAWGVYSMAAGHAGILVRALPASGPLPVVSLANGAHFGCGFHASAPEPPPPSGSVTA</sequence>
<organism evidence="1 2">
    <name type="scientific">Actinacidiphila bryophytorum</name>
    <dbReference type="NCBI Taxonomy" id="1436133"/>
    <lineage>
        <taxon>Bacteria</taxon>
        <taxon>Bacillati</taxon>
        <taxon>Actinomycetota</taxon>
        <taxon>Actinomycetes</taxon>
        <taxon>Kitasatosporales</taxon>
        <taxon>Streptomycetaceae</taxon>
        <taxon>Actinacidiphila</taxon>
    </lineage>
</organism>
<reference evidence="1" key="1">
    <citation type="submission" date="2021-06" db="EMBL/GenBank/DDBJ databases">
        <authorList>
            <person name="Arsene-Ploetze F."/>
        </authorList>
    </citation>
    <scope>NUCLEOTIDE SEQUENCE</scope>
    <source>
        <strain evidence="1">SBRY1</strain>
    </source>
</reference>
<dbReference type="Proteomes" id="UP001153328">
    <property type="component" value="Unassembled WGS sequence"/>
</dbReference>
<gene>
    <name evidence="1" type="ORF">SBRY_100159</name>
</gene>
<dbReference type="AlphaFoldDB" id="A0A9W4E156"/>
<name>A0A9W4E156_9ACTN</name>
<proteinExistence type="predicted"/>
<keyword evidence="2" id="KW-1185">Reference proteome</keyword>
<evidence type="ECO:0008006" key="3">
    <source>
        <dbReference type="Google" id="ProtNLM"/>
    </source>
</evidence>
<evidence type="ECO:0000313" key="1">
    <source>
        <dbReference type="EMBL" id="CAG7613400.1"/>
    </source>
</evidence>
<dbReference type="RefSeq" id="WP_205046405.1">
    <property type="nucleotide sequence ID" value="NZ_CAJVAX010000002.1"/>
</dbReference>